<dbReference type="PANTHER" id="PTHR30419">
    <property type="entry name" value="HTH-TYPE TRANSCRIPTIONAL REGULATOR YBHD"/>
    <property type="match status" value="1"/>
</dbReference>
<dbReference type="AlphaFoldDB" id="A0A1G7SZE2"/>
<gene>
    <name evidence="7" type="ORF">SAMN04487974_101794</name>
</gene>
<feature type="coiled-coil region" evidence="5">
    <location>
        <begin position="23"/>
        <end position="50"/>
    </location>
</feature>
<name>A0A1G7SZE2_9HYPH</name>
<dbReference type="OrthoDB" id="5297263at2"/>
<dbReference type="InterPro" id="IPR050950">
    <property type="entry name" value="HTH-type_LysR_regulators"/>
</dbReference>
<proteinExistence type="inferred from homology"/>
<keyword evidence="5" id="KW-0175">Coiled coil</keyword>
<evidence type="ECO:0000256" key="3">
    <source>
        <dbReference type="ARBA" id="ARBA00023125"/>
    </source>
</evidence>
<dbReference type="InterPro" id="IPR000847">
    <property type="entry name" value="LysR_HTH_N"/>
</dbReference>
<dbReference type="GO" id="GO:0005829">
    <property type="term" value="C:cytosol"/>
    <property type="evidence" value="ECO:0007669"/>
    <property type="project" value="TreeGrafter"/>
</dbReference>
<dbReference type="PANTHER" id="PTHR30419:SF8">
    <property type="entry name" value="NITROGEN ASSIMILATION TRANSCRIPTIONAL ACTIVATOR-RELATED"/>
    <property type="match status" value="1"/>
</dbReference>
<dbReference type="Gene3D" id="1.10.10.10">
    <property type="entry name" value="Winged helix-like DNA-binding domain superfamily/Winged helix DNA-binding domain"/>
    <property type="match status" value="1"/>
</dbReference>
<dbReference type="RefSeq" id="WP_143009304.1">
    <property type="nucleotide sequence ID" value="NZ_FNCS01000001.1"/>
</dbReference>
<dbReference type="STRING" id="440168.SAMN04487974_101794"/>
<dbReference type="EMBL" id="FNCS01000001">
    <property type="protein sequence ID" value="SDG27769.1"/>
    <property type="molecule type" value="Genomic_DNA"/>
</dbReference>
<dbReference type="Gene3D" id="3.40.190.290">
    <property type="match status" value="1"/>
</dbReference>
<reference evidence="7 8" key="1">
    <citation type="submission" date="2016-10" db="EMBL/GenBank/DDBJ databases">
        <authorList>
            <person name="de Groot N.N."/>
        </authorList>
    </citation>
    <scope>NUCLEOTIDE SEQUENCE [LARGE SCALE GENOMIC DNA]</scope>
    <source>
        <strain evidence="7 8">CGMCC 1.10267</strain>
    </source>
</reference>
<dbReference type="GO" id="GO:0003700">
    <property type="term" value="F:DNA-binding transcription factor activity"/>
    <property type="evidence" value="ECO:0007669"/>
    <property type="project" value="InterPro"/>
</dbReference>
<keyword evidence="4" id="KW-0804">Transcription</keyword>
<dbReference type="Pfam" id="PF00126">
    <property type="entry name" value="HTH_1"/>
    <property type="match status" value="1"/>
</dbReference>
<keyword evidence="8" id="KW-1185">Reference proteome</keyword>
<sequence>MRHQIILRYVLEVARTGSMRRAADRLNITASALNRRIQDLEAELQTELFERWARGVRLTSAGELFVRFARDQLDHSTRIQSRLEDLRGLKRGHVSIACSQALIFHYLPSQIAKFQAINPLVNFSTKVSDHDQAVNALLAYDVDLAIAYNPSPSPMIRELAVLPQRIMVLMPHDHPLARQSEVRISDMAHYPLAMPDARYGARRLLDDVAARRRIKFSIAVESDSFELLRGLVGKGDALSMQIEIGTPEPGTEGEVTTRPLAERDGTLAPLILCQLHNRSLSVAAAKFAETIAADFEARNCLSAGAGG</sequence>
<dbReference type="PROSITE" id="PS50931">
    <property type="entry name" value="HTH_LYSR"/>
    <property type="match status" value="1"/>
</dbReference>
<dbReference type="GO" id="GO:0003677">
    <property type="term" value="F:DNA binding"/>
    <property type="evidence" value="ECO:0007669"/>
    <property type="project" value="UniProtKB-KW"/>
</dbReference>
<keyword evidence="3 7" id="KW-0238">DNA-binding</keyword>
<evidence type="ECO:0000313" key="7">
    <source>
        <dbReference type="EMBL" id="SDG27769.1"/>
    </source>
</evidence>
<evidence type="ECO:0000313" key="8">
    <source>
        <dbReference type="Proteomes" id="UP000199495"/>
    </source>
</evidence>
<dbReference type="InterPro" id="IPR005119">
    <property type="entry name" value="LysR_subst-bd"/>
</dbReference>
<dbReference type="SUPFAM" id="SSF46785">
    <property type="entry name" value="Winged helix' DNA-binding domain"/>
    <property type="match status" value="1"/>
</dbReference>
<comment type="similarity">
    <text evidence="1">Belongs to the LysR transcriptional regulatory family.</text>
</comment>
<feature type="domain" description="HTH lysR-type" evidence="6">
    <location>
        <begin position="1"/>
        <end position="59"/>
    </location>
</feature>
<evidence type="ECO:0000259" key="6">
    <source>
        <dbReference type="PROSITE" id="PS50931"/>
    </source>
</evidence>
<evidence type="ECO:0000256" key="1">
    <source>
        <dbReference type="ARBA" id="ARBA00009437"/>
    </source>
</evidence>
<evidence type="ECO:0000256" key="4">
    <source>
        <dbReference type="ARBA" id="ARBA00023163"/>
    </source>
</evidence>
<evidence type="ECO:0000256" key="2">
    <source>
        <dbReference type="ARBA" id="ARBA00023015"/>
    </source>
</evidence>
<dbReference type="FunFam" id="1.10.10.10:FF:000001">
    <property type="entry name" value="LysR family transcriptional regulator"/>
    <property type="match status" value="1"/>
</dbReference>
<evidence type="ECO:0000256" key="5">
    <source>
        <dbReference type="SAM" id="Coils"/>
    </source>
</evidence>
<protein>
    <submittedName>
        <fullName evidence="7">DNA-binding transcriptional regulator, LysR family</fullName>
    </submittedName>
</protein>
<dbReference type="SUPFAM" id="SSF53850">
    <property type="entry name" value="Periplasmic binding protein-like II"/>
    <property type="match status" value="1"/>
</dbReference>
<accession>A0A1G7SZE2</accession>
<dbReference type="Pfam" id="PF03466">
    <property type="entry name" value="LysR_substrate"/>
    <property type="match status" value="1"/>
</dbReference>
<dbReference type="InterPro" id="IPR036390">
    <property type="entry name" value="WH_DNA-bd_sf"/>
</dbReference>
<dbReference type="InterPro" id="IPR036388">
    <property type="entry name" value="WH-like_DNA-bd_sf"/>
</dbReference>
<keyword evidence="2" id="KW-0805">Transcription regulation</keyword>
<dbReference type="Proteomes" id="UP000199495">
    <property type="component" value="Unassembled WGS sequence"/>
</dbReference>
<organism evidence="7 8">
    <name type="scientific">Pelagibacterium luteolum</name>
    <dbReference type="NCBI Taxonomy" id="440168"/>
    <lineage>
        <taxon>Bacteria</taxon>
        <taxon>Pseudomonadati</taxon>
        <taxon>Pseudomonadota</taxon>
        <taxon>Alphaproteobacteria</taxon>
        <taxon>Hyphomicrobiales</taxon>
        <taxon>Devosiaceae</taxon>
        <taxon>Pelagibacterium</taxon>
    </lineage>
</organism>